<keyword evidence="5 6" id="KW-0472">Membrane</keyword>
<sequence>MFVQTIVLAGRSDEAAMVAEELETSELDSIINVIGLSPTDPVDTFAGLALLLDVEPKWMCAEMWYQVFLWALFSSLFVHIIAAGIAFGTLRKHKLGRFTALLILVFGVLSPLTGGVITSAAIAGVYRAAHFQMMPFYALVWGVGQTFLAVVMSFTRILATL</sequence>
<dbReference type="Pfam" id="PF10190">
    <property type="entry name" value="Tmemb_170"/>
    <property type="match status" value="1"/>
</dbReference>
<keyword evidence="4 6" id="KW-1133">Transmembrane helix</keyword>
<dbReference type="PANTHER" id="PTHR22779:SF6">
    <property type="entry name" value="SD17342P"/>
    <property type="match status" value="1"/>
</dbReference>
<feature type="transmembrane region" description="Helical" evidence="6">
    <location>
        <begin position="67"/>
        <end position="88"/>
    </location>
</feature>
<comment type="subcellular location">
    <subcellularLocation>
        <location evidence="1">Membrane</location>
        <topology evidence="1">Multi-pass membrane protein</topology>
    </subcellularLocation>
</comment>
<protein>
    <submittedName>
        <fullName evidence="7">TMEM170B</fullName>
    </submittedName>
</protein>
<evidence type="ECO:0000313" key="7">
    <source>
        <dbReference type="EMBL" id="UYV66968.1"/>
    </source>
</evidence>
<evidence type="ECO:0000256" key="6">
    <source>
        <dbReference type="SAM" id="Phobius"/>
    </source>
</evidence>
<evidence type="ECO:0000313" key="8">
    <source>
        <dbReference type="EMBL" id="UYV66969.1"/>
    </source>
</evidence>
<dbReference type="EMBL" id="CP092866">
    <property type="protein sequence ID" value="UYV66968.1"/>
    <property type="molecule type" value="Genomic_DNA"/>
</dbReference>
<evidence type="ECO:0000256" key="2">
    <source>
        <dbReference type="ARBA" id="ARBA00006325"/>
    </source>
</evidence>
<keyword evidence="3 6" id="KW-0812">Transmembrane</keyword>
<proteinExistence type="inferred from homology"/>
<reference evidence="7 9" key="1">
    <citation type="submission" date="2022-01" db="EMBL/GenBank/DDBJ databases">
        <title>A chromosomal length assembly of Cordylochernes scorpioides.</title>
        <authorList>
            <person name="Zeh D."/>
            <person name="Zeh J."/>
        </authorList>
    </citation>
    <scope>NUCLEOTIDE SEQUENCE [LARGE SCALE GENOMIC DNA]</scope>
    <source>
        <strain evidence="7">IN4F17</strain>
        <tissue evidence="7">Whole Body</tissue>
    </source>
</reference>
<feature type="transmembrane region" description="Helical" evidence="6">
    <location>
        <begin position="100"/>
        <end position="126"/>
    </location>
</feature>
<comment type="similarity">
    <text evidence="2">Belongs to the TMEM170 family.</text>
</comment>
<evidence type="ECO:0000313" key="9">
    <source>
        <dbReference type="Proteomes" id="UP001235939"/>
    </source>
</evidence>
<evidence type="ECO:0000256" key="1">
    <source>
        <dbReference type="ARBA" id="ARBA00004141"/>
    </source>
</evidence>
<dbReference type="EMBL" id="CP092866">
    <property type="protein sequence ID" value="UYV66969.1"/>
    <property type="molecule type" value="Genomic_DNA"/>
</dbReference>
<dbReference type="Proteomes" id="UP001235939">
    <property type="component" value="Chromosome 04"/>
</dbReference>
<organism evidence="7 9">
    <name type="scientific">Cordylochernes scorpioides</name>
    <dbReference type="NCBI Taxonomy" id="51811"/>
    <lineage>
        <taxon>Eukaryota</taxon>
        <taxon>Metazoa</taxon>
        <taxon>Ecdysozoa</taxon>
        <taxon>Arthropoda</taxon>
        <taxon>Chelicerata</taxon>
        <taxon>Arachnida</taxon>
        <taxon>Pseudoscorpiones</taxon>
        <taxon>Cheliferoidea</taxon>
        <taxon>Chernetidae</taxon>
        <taxon>Cordylochernes</taxon>
    </lineage>
</organism>
<dbReference type="InterPro" id="IPR019334">
    <property type="entry name" value="TMEM170A/B/YPR153W-like"/>
</dbReference>
<accession>A0ABY6KEF2</accession>
<evidence type="ECO:0000256" key="4">
    <source>
        <dbReference type="ARBA" id="ARBA00022989"/>
    </source>
</evidence>
<evidence type="ECO:0000256" key="5">
    <source>
        <dbReference type="ARBA" id="ARBA00023136"/>
    </source>
</evidence>
<name>A0ABY6KEF2_9ARAC</name>
<dbReference type="PANTHER" id="PTHR22779">
    <property type="entry name" value="SD17342P"/>
    <property type="match status" value="1"/>
</dbReference>
<keyword evidence="9" id="KW-1185">Reference proteome</keyword>
<gene>
    <name evidence="7" type="ORF">LAZ67_4003484</name>
    <name evidence="8" type="ORF">LAZ67_4003487</name>
</gene>
<evidence type="ECO:0000256" key="3">
    <source>
        <dbReference type="ARBA" id="ARBA00022692"/>
    </source>
</evidence>
<feature type="transmembrane region" description="Helical" evidence="6">
    <location>
        <begin position="138"/>
        <end position="159"/>
    </location>
</feature>